<dbReference type="Proteomes" id="UP000005519">
    <property type="component" value="Unassembled WGS sequence"/>
</dbReference>
<dbReference type="HOGENOM" id="CLU_121375_0_0_6"/>
<name>C9PQ39_9PAST</name>
<dbReference type="OrthoDB" id="5690458at2"/>
<evidence type="ECO:0008006" key="4">
    <source>
        <dbReference type="Google" id="ProtNLM"/>
    </source>
</evidence>
<evidence type="ECO:0000313" key="2">
    <source>
        <dbReference type="EMBL" id="EEX50490.1"/>
    </source>
</evidence>
<keyword evidence="3" id="KW-1185">Reference proteome</keyword>
<protein>
    <recommendedName>
        <fullName evidence="4">6-phosphofructokinase</fullName>
    </recommendedName>
</protein>
<dbReference type="AlphaFoldDB" id="C9PQ39"/>
<evidence type="ECO:0000256" key="1">
    <source>
        <dbReference type="SAM" id="SignalP"/>
    </source>
</evidence>
<dbReference type="RefSeq" id="WP_005764691.1">
    <property type="nucleotide sequence ID" value="NZ_GG704813.1"/>
</dbReference>
<sequence>MKKNTFIFTVFLTLLLNACVSPPKLSIPEKIEYKKHTYFLTGQQDLGSIARFFYLEKKDSLETWKSAVELLHDRNYMQQSLDDRIALRKRVYSNTGVKHFKFQQKNGDLYAFVIYEPTVKNNDWQVDVAKGKNMLNCGFVQYQYSLKVPKTKKIRNMSNEKVVRYLKKYVAEKELKQLRKLDWAWGCQ</sequence>
<evidence type="ECO:0000313" key="3">
    <source>
        <dbReference type="Proteomes" id="UP000005519"/>
    </source>
</evidence>
<gene>
    <name evidence="2" type="ORF">HMPREF0621_1113</name>
</gene>
<comment type="caution">
    <text evidence="2">The sequence shown here is derived from an EMBL/GenBank/DDBJ whole genome shotgun (WGS) entry which is preliminary data.</text>
</comment>
<keyword evidence="1" id="KW-0732">Signal</keyword>
<reference evidence="2 3" key="1">
    <citation type="submission" date="2009-10" db="EMBL/GenBank/DDBJ databases">
        <authorList>
            <person name="Muzny D."/>
            <person name="Qin X."/>
            <person name="Deng J."/>
            <person name="Jiang H."/>
            <person name="Liu Y."/>
            <person name="Qu J."/>
            <person name="Song X.-Z."/>
            <person name="Zhang L."/>
            <person name="Thornton R."/>
            <person name="Coyle M."/>
            <person name="Francisco L."/>
            <person name="Jackson L."/>
            <person name="Javaid M."/>
            <person name="Korchina V."/>
            <person name="Kovar C."/>
            <person name="Mata R."/>
            <person name="Mathew T."/>
            <person name="Ngo R."/>
            <person name="Nguyen L."/>
            <person name="Nguyen N."/>
            <person name="Okwuonu G."/>
            <person name="Ongeri F."/>
            <person name="Pham C."/>
            <person name="Simmons D."/>
            <person name="Wilczek-Boney K."/>
            <person name="Hale W."/>
            <person name="Jakkamsetti A."/>
            <person name="Pham P."/>
            <person name="Ruth R."/>
            <person name="San Lucas F."/>
            <person name="Warren J."/>
            <person name="Zhang J."/>
            <person name="Zhao Z."/>
            <person name="Zhou C."/>
            <person name="Zhu D."/>
            <person name="Lee S."/>
            <person name="Bess C."/>
            <person name="Blankenburg K."/>
            <person name="Forbes L."/>
            <person name="Fu Q."/>
            <person name="Gubbala S."/>
            <person name="Hirani K."/>
            <person name="Jayaseelan J.C."/>
            <person name="Lara F."/>
            <person name="Munidasa M."/>
            <person name="Palculict T."/>
            <person name="Patil S."/>
            <person name="Pu L.-L."/>
            <person name="Saada N."/>
            <person name="Tang L."/>
            <person name="Weissenberger G."/>
            <person name="Zhu Y."/>
            <person name="Hemphill L."/>
            <person name="Shang Y."/>
            <person name="Youmans B."/>
            <person name="Ayvaz T."/>
            <person name="Ross M."/>
            <person name="Santibanez J."/>
            <person name="Aqrawi P."/>
            <person name="Gross S."/>
            <person name="Joshi V."/>
            <person name="Fowler G."/>
            <person name="Nazareth L."/>
            <person name="Reid J."/>
            <person name="Worley K."/>
            <person name="Petrosino J."/>
            <person name="Highlander S."/>
            <person name="Gibbs R."/>
        </authorList>
    </citation>
    <scope>NUCLEOTIDE SEQUENCE [LARGE SCALE GENOMIC DNA]</scope>
    <source>
        <strain evidence="2 3">ATCC 43325</strain>
    </source>
</reference>
<accession>C9PQ39</accession>
<dbReference type="STRING" id="667128.HMPREF0621_1113"/>
<dbReference type="EMBL" id="ACZR01000011">
    <property type="protein sequence ID" value="EEX50490.1"/>
    <property type="molecule type" value="Genomic_DNA"/>
</dbReference>
<organism evidence="2 3">
    <name type="scientific">Pasteurella dagmatis ATCC 43325</name>
    <dbReference type="NCBI Taxonomy" id="667128"/>
    <lineage>
        <taxon>Bacteria</taxon>
        <taxon>Pseudomonadati</taxon>
        <taxon>Pseudomonadota</taxon>
        <taxon>Gammaproteobacteria</taxon>
        <taxon>Pasteurellales</taxon>
        <taxon>Pasteurellaceae</taxon>
        <taxon>Pasteurella</taxon>
    </lineage>
</organism>
<feature type="signal peptide" evidence="1">
    <location>
        <begin position="1"/>
        <end position="18"/>
    </location>
</feature>
<proteinExistence type="predicted"/>
<feature type="chain" id="PRO_5003000027" description="6-phosphofructokinase" evidence="1">
    <location>
        <begin position="19"/>
        <end position="188"/>
    </location>
</feature>